<keyword evidence="3 4" id="KW-0443">Lipid metabolism</keyword>
<dbReference type="Pfam" id="PF07993">
    <property type="entry name" value="NAD_binding_4"/>
    <property type="match status" value="1"/>
</dbReference>
<evidence type="ECO:0000313" key="8">
    <source>
        <dbReference type="Proteomes" id="UP001187471"/>
    </source>
</evidence>
<keyword evidence="2 4" id="KW-0444">Lipid biosynthesis</keyword>
<keyword evidence="4" id="KW-0560">Oxidoreductase</keyword>
<evidence type="ECO:0000259" key="5">
    <source>
        <dbReference type="Pfam" id="PF03015"/>
    </source>
</evidence>
<keyword evidence="4" id="KW-0521">NADP</keyword>
<sequence length="266" mass="30517">MVRAKMYGWKDTYTFTKAMGEMVVDNARGQVPVVIIRPSIVESTYREPFAGWMEGNRMMDPVIMLYGKGHISGFLANPNLVLDVVPVDMVVNATLAAIAKHGAAENPELNVYQIVSSIVNPLVTRDLTQMFYEHFSSSPWTDSNRRQISVSKFRHFTSMEEFSSHLREMAIHRTVANSSRITPQRMETICRKSVELGVYLATLYEAYTFYAGRFDCSNVLRLMDCMSEEEKKEFGFDLRSISWKDYIKDIHIPGLRRNVMKDRAAK</sequence>
<dbReference type="GO" id="GO:0102965">
    <property type="term" value="F:alcohol-forming long-chain fatty acyl-CoA reductase activity"/>
    <property type="evidence" value="ECO:0007669"/>
    <property type="project" value="UniProtKB-EC"/>
</dbReference>
<comment type="similarity">
    <text evidence="1 4">Belongs to the fatty acyl-CoA reductase family.</text>
</comment>
<proteinExistence type="inferred from homology"/>
<comment type="function">
    <text evidence="4">Catalyzes the reduction of fatty acyl-CoA to fatty alcohols.</text>
</comment>
<name>A0AA88U965_9ASTE</name>
<protein>
    <recommendedName>
        <fullName evidence="4">Fatty acyl-CoA reductase</fullName>
        <ecNumber evidence="4">1.2.1.84</ecNumber>
    </recommendedName>
</protein>
<dbReference type="Proteomes" id="UP001187471">
    <property type="component" value="Unassembled WGS sequence"/>
</dbReference>
<dbReference type="InterPro" id="IPR033640">
    <property type="entry name" value="FAR_C"/>
</dbReference>
<evidence type="ECO:0000259" key="6">
    <source>
        <dbReference type="Pfam" id="PF07993"/>
    </source>
</evidence>
<dbReference type="InterPro" id="IPR013120">
    <property type="entry name" value="FAR_NAD-bd"/>
</dbReference>
<organism evidence="7 8">
    <name type="scientific">Escallonia rubra</name>
    <dbReference type="NCBI Taxonomy" id="112253"/>
    <lineage>
        <taxon>Eukaryota</taxon>
        <taxon>Viridiplantae</taxon>
        <taxon>Streptophyta</taxon>
        <taxon>Embryophyta</taxon>
        <taxon>Tracheophyta</taxon>
        <taxon>Spermatophyta</taxon>
        <taxon>Magnoliopsida</taxon>
        <taxon>eudicotyledons</taxon>
        <taxon>Gunneridae</taxon>
        <taxon>Pentapetalae</taxon>
        <taxon>asterids</taxon>
        <taxon>campanulids</taxon>
        <taxon>Escalloniales</taxon>
        <taxon>Escalloniaceae</taxon>
        <taxon>Escallonia</taxon>
    </lineage>
</organism>
<evidence type="ECO:0000313" key="7">
    <source>
        <dbReference type="EMBL" id="KAK2975148.1"/>
    </source>
</evidence>
<dbReference type="EC" id="1.2.1.84" evidence="4"/>
<dbReference type="PANTHER" id="PTHR11011">
    <property type="entry name" value="MALE STERILITY PROTEIN 2-RELATED"/>
    <property type="match status" value="1"/>
</dbReference>
<dbReference type="EMBL" id="JAVXUO010002228">
    <property type="protein sequence ID" value="KAK2975148.1"/>
    <property type="molecule type" value="Genomic_DNA"/>
</dbReference>
<dbReference type="Pfam" id="PF03015">
    <property type="entry name" value="Sterile"/>
    <property type="match status" value="1"/>
</dbReference>
<accession>A0AA88U965</accession>
<dbReference type="SUPFAM" id="SSF51735">
    <property type="entry name" value="NAD(P)-binding Rossmann-fold domains"/>
    <property type="match status" value="1"/>
</dbReference>
<evidence type="ECO:0000256" key="2">
    <source>
        <dbReference type="ARBA" id="ARBA00022516"/>
    </source>
</evidence>
<dbReference type="InterPro" id="IPR036291">
    <property type="entry name" value="NAD(P)-bd_dom_sf"/>
</dbReference>
<feature type="domain" description="Fatty acyl-CoA reductase C-terminal" evidence="5">
    <location>
        <begin position="200"/>
        <end position="262"/>
    </location>
</feature>
<dbReference type="AlphaFoldDB" id="A0AA88U965"/>
<feature type="domain" description="Thioester reductase (TE)" evidence="6">
    <location>
        <begin position="3"/>
        <end position="94"/>
    </location>
</feature>
<comment type="caution">
    <text evidence="7">The sequence shown here is derived from an EMBL/GenBank/DDBJ whole genome shotgun (WGS) entry which is preliminary data.</text>
</comment>
<dbReference type="GO" id="GO:0010345">
    <property type="term" value="P:suberin biosynthetic process"/>
    <property type="evidence" value="ECO:0007669"/>
    <property type="project" value="TreeGrafter"/>
</dbReference>
<dbReference type="GO" id="GO:0080019">
    <property type="term" value="F:alcohol-forming very long-chain fatty acyl-CoA reductase activity"/>
    <property type="evidence" value="ECO:0007669"/>
    <property type="project" value="InterPro"/>
</dbReference>
<keyword evidence="8" id="KW-1185">Reference proteome</keyword>
<dbReference type="InterPro" id="IPR026055">
    <property type="entry name" value="FAR"/>
</dbReference>
<dbReference type="GO" id="GO:0035336">
    <property type="term" value="P:long-chain fatty-acyl-CoA metabolic process"/>
    <property type="evidence" value="ECO:0007669"/>
    <property type="project" value="TreeGrafter"/>
</dbReference>
<evidence type="ECO:0000256" key="3">
    <source>
        <dbReference type="ARBA" id="ARBA00023098"/>
    </source>
</evidence>
<comment type="catalytic activity">
    <reaction evidence="4">
        <text>a long-chain fatty acyl-CoA + 2 NADPH + 2 H(+) = a long-chain primary fatty alcohol + 2 NADP(+) + CoA</text>
        <dbReference type="Rhea" id="RHEA:52716"/>
        <dbReference type="ChEBI" id="CHEBI:15378"/>
        <dbReference type="ChEBI" id="CHEBI:57287"/>
        <dbReference type="ChEBI" id="CHEBI:57783"/>
        <dbReference type="ChEBI" id="CHEBI:58349"/>
        <dbReference type="ChEBI" id="CHEBI:77396"/>
        <dbReference type="ChEBI" id="CHEBI:83139"/>
        <dbReference type="EC" id="1.2.1.84"/>
    </reaction>
</comment>
<reference evidence="7" key="1">
    <citation type="submission" date="2022-12" db="EMBL/GenBank/DDBJ databases">
        <title>Draft genome assemblies for two species of Escallonia (Escalloniales).</title>
        <authorList>
            <person name="Chanderbali A."/>
            <person name="Dervinis C."/>
            <person name="Anghel I."/>
            <person name="Soltis D."/>
            <person name="Soltis P."/>
            <person name="Zapata F."/>
        </authorList>
    </citation>
    <scope>NUCLEOTIDE SEQUENCE</scope>
    <source>
        <strain evidence="7">UCBG92.1500</strain>
        <tissue evidence="7">Leaf</tissue>
    </source>
</reference>
<dbReference type="Gene3D" id="3.40.50.720">
    <property type="entry name" value="NAD(P)-binding Rossmann-like Domain"/>
    <property type="match status" value="1"/>
</dbReference>
<gene>
    <name evidence="7" type="ORF">RJ640_010828</name>
</gene>
<dbReference type="PANTHER" id="PTHR11011:SF45">
    <property type="entry name" value="FATTY ACYL-COA REDUCTASE CG8306-RELATED"/>
    <property type="match status" value="1"/>
</dbReference>
<dbReference type="CDD" id="cd09071">
    <property type="entry name" value="FAR_C"/>
    <property type="match status" value="1"/>
</dbReference>
<evidence type="ECO:0000256" key="4">
    <source>
        <dbReference type="RuleBase" id="RU363097"/>
    </source>
</evidence>
<evidence type="ECO:0000256" key="1">
    <source>
        <dbReference type="ARBA" id="ARBA00005928"/>
    </source>
</evidence>